<dbReference type="Pfam" id="PF19571">
    <property type="entry name" value="ACT_8"/>
    <property type="match status" value="1"/>
</dbReference>
<dbReference type="Proteomes" id="UP001524502">
    <property type="component" value="Unassembled WGS sequence"/>
</dbReference>
<sequence length="147" mass="16195">MLIKQMSVFVENTTGRLAELTRVLANDGIDIKASCIADTVDFGILRCIVDDPEEATKVLKENGFTASITEVIAVELEDRPGGFADVLEILAKEKIGVDYIYSTIRSKEGAAIIVLKVEDPKKAIDILLAHDVKLYKMEEISNMSHVK</sequence>
<organism evidence="2 3">
    <name type="scientific">Anaerovorax odorimutans</name>
    <dbReference type="NCBI Taxonomy" id="109327"/>
    <lineage>
        <taxon>Bacteria</taxon>
        <taxon>Bacillati</taxon>
        <taxon>Bacillota</taxon>
        <taxon>Clostridia</taxon>
        <taxon>Peptostreptococcales</taxon>
        <taxon>Anaerovoracaceae</taxon>
        <taxon>Anaerovorax</taxon>
    </lineage>
</organism>
<feature type="domain" description="ACT" evidence="1">
    <location>
        <begin position="71"/>
        <end position="147"/>
    </location>
</feature>
<dbReference type="PANTHER" id="PTHR40099">
    <property type="entry name" value="ACETOLACTATE SYNTHASE, SMALL SUBUNIT"/>
    <property type="match status" value="1"/>
</dbReference>
<comment type="caution">
    <text evidence="2">The sequence shown here is derived from an EMBL/GenBank/DDBJ whole genome shotgun (WGS) entry which is preliminary data.</text>
</comment>
<dbReference type="Gene3D" id="3.30.2130.10">
    <property type="entry name" value="VC0802-like"/>
    <property type="match status" value="1"/>
</dbReference>
<dbReference type="InterPro" id="IPR045739">
    <property type="entry name" value="ACT_dom_pair"/>
</dbReference>
<name>A0ABT1RN50_9FIRM</name>
<dbReference type="CDD" id="cd04908">
    <property type="entry name" value="ACT_Bt0572_1"/>
    <property type="match status" value="1"/>
</dbReference>
<dbReference type="InterPro" id="IPR045865">
    <property type="entry name" value="ACT-like_dom_sf"/>
</dbReference>
<dbReference type="RefSeq" id="WP_256131812.1">
    <property type="nucleotide sequence ID" value="NZ_JANFXK010000007.1"/>
</dbReference>
<evidence type="ECO:0000313" key="3">
    <source>
        <dbReference type="Proteomes" id="UP001524502"/>
    </source>
</evidence>
<dbReference type="EMBL" id="JANFXK010000007">
    <property type="protein sequence ID" value="MCQ4636616.1"/>
    <property type="molecule type" value="Genomic_DNA"/>
</dbReference>
<evidence type="ECO:0000313" key="2">
    <source>
        <dbReference type="EMBL" id="MCQ4636616.1"/>
    </source>
</evidence>
<dbReference type="PROSITE" id="PS51671">
    <property type="entry name" value="ACT"/>
    <property type="match status" value="1"/>
</dbReference>
<keyword evidence="3" id="KW-1185">Reference proteome</keyword>
<dbReference type="SUPFAM" id="SSF55021">
    <property type="entry name" value="ACT-like"/>
    <property type="match status" value="2"/>
</dbReference>
<accession>A0ABT1RN50</accession>
<proteinExistence type="predicted"/>
<dbReference type="InterPro" id="IPR002912">
    <property type="entry name" value="ACT_dom"/>
</dbReference>
<reference evidence="2 3" key="1">
    <citation type="submission" date="2022-06" db="EMBL/GenBank/DDBJ databases">
        <title>Isolation of gut microbiota from human fecal samples.</title>
        <authorList>
            <person name="Pamer E.G."/>
            <person name="Barat B."/>
            <person name="Waligurski E."/>
            <person name="Medina S."/>
            <person name="Paddock L."/>
            <person name="Mostad J."/>
        </authorList>
    </citation>
    <scope>NUCLEOTIDE SEQUENCE [LARGE SCALE GENOMIC DNA]</scope>
    <source>
        <strain evidence="2 3">SL.3.17</strain>
    </source>
</reference>
<gene>
    <name evidence="2" type="ORF">NE619_07730</name>
</gene>
<dbReference type="PANTHER" id="PTHR40099:SF1">
    <property type="entry name" value="ACETOLACTATE SYNTHASE, SMALL SUBUNIT"/>
    <property type="match status" value="1"/>
</dbReference>
<evidence type="ECO:0000259" key="1">
    <source>
        <dbReference type="PROSITE" id="PS51671"/>
    </source>
</evidence>
<dbReference type="CDD" id="cd04882">
    <property type="entry name" value="ACT_Bt0572_2"/>
    <property type="match status" value="1"/>
</dbReference>
<protein>
    <submittedName>
        <fullName evidence="2">Acetolactate synthase</fullName>
    </submittedName>
</protein>